<proteinExistence type="predicted"/>
<dbReference type="Proteomes" id="UP000683360">
    <property type="component" value="Unassembled WGS sequence"/>
</dbReference>
<evidence type="ECO:0000313" key="3">
    <source>
        <dbReference type="EMBL" id="CAG2247212.1"/>
    </source>
</evidence>
<keyword evidence="1" id="KW-0472">Membrane</keyword>
<accession>A0A8S3UTL8</accession>
<keyword evidence="1" id="KW-1133">Transmembrane helix</keyword>
<dbReference type="AlphaFoldDB" id="A0A8S3UTL8"/>
<protein>
    <recommendedName>
        <fullName evidence="2">Nitrate/nitrite sensing protein domain-containing protein</fullName>
    </recommendedName>
</protein>
<feature type="domain" description="Nitrate/nitrite sensing protein" evidence="2">
    <location>
        <begin position="78"/>
        <end position="204"/>
    </location>
</feature>
<sequence>MDQTDLFVPIKRCCTCNENLSTKRGQTIVLVKILVLAIIPIIVLVIQGGITIAEDNNQVVTQHKVEADIKFSVEIGLLVHNLQIERGTTSMYVSSGRMDILSVVQSKRTMTDISLNALGKWISLSTPGYFRSRNTFFQRLREYRNTFDSLNKSSSEVIKFYSYDMDVILDWLGSIITNAKYVTETSWQPLIAYHMILLSKNKLGWKEPLVECILRKVMISDL</sequence>
<gene>
    <name evidence="3" type="ORF">MEDL_59133</name>
</gene>
<dbReference type="Pfam" id="PF08376">
    <property type="entry name" value="NIT"/>
    <property type="match status" value="1"/>
</dbReference>
<keyword evidence="4" id="KW-1185">Reference proteome</keyword>
<dbReference type="OrthoDB" id="6145546at2759"/>
<feature type="transmembrane region" description="Helical" evidence="1">
    <location>
        <begin position="29"/>
        <end position="50"/>
    </location>
</feature>
<reference evidence="3" key="1">
    <citation type="submission" date="2021-03" db="EMBL/GenBank/DDBJ databases">
        <authorList>
            <person name="Bekaert M."/>
        </authorList>
    </citation>
    <scope>NUCLEOTIDE SEQUENCE</scope>
</reference>
<evidence type="ECO:0000259" key="2">
    <source>
        <dbReference type="Pfam" id="PF08376"/>
    </source>
</evidence>
<dbReference type="EMBL" id="CAJPWZ010002892">
    <property type="protein sequence ID" value="CAG2247212.1"/>
    <property type="molecule type" value="Genomic_DNA"/>
</dbReference>
<keyword evidence="1" id="KW-0812">Transmembrane</keyword>
<evidence type="ECO:0000256" key="1">
    <source>
        <dbReference type="SAM" id="Phobius"/>
    </source>
</evidence>
<comment type="caution">
    <text evidence="3">The sequence shown here is derived from an EMBL/GenBank/DDBJ whole genome shotgun (WGS) entry which is preliminary data.</text>
</comment>
<name>A0A8S3UTL8_MYTED</name>
<organism evidence="3 4">
    <name type="scientific">Mytilus edulis</name>
    <name type="common">Blue mussel</name>
    <dbReference type="NCBI Taxonomy" id="6550"/>
    <lineage>
        <taxon>Eukaryota</taxon>
        <taxon>Metazoa</taxon>
        <taxon>Spiralia</taxon>
        <taxon>Lophotrochozoa</taxon>
        <taxon>Mollusca</taxon>
        <taxon>Bivalvia</taxon>
        <taxon>Autobranchia</taxon>
        <taxon>Pteriomorphia</taxon>
        <taxon>Mytilida</taxon>
        <taxon>Mytiloidea</taxon>
        <taxon>Mytilidae</taxon>
        <taxon>Mytilinae</taxon>
        <taxon>Mytilus</taxon>
    </lineage>
</organism>
<evidence type="ECO:0000313" key="4">
    <source>
        <dbReference type="Proteomes" id="UP000683360"/>
    </source>
</evidence>
<dbReference type="InterPro" id="IPR013587">
    <property type="entry name" value="Nitrate/nitrite_sensing"/>
</dbReference>